<organism evidence="1 2">
    <name type="scientific">Sulfurovum riftiae</name>
    <dbReference type="NCBI Taxonomy" id="1630136"/>
    <lineage>
        <taxon>Bacteria</taxon>
        <taxon>Pseudomonadati</taxon>
        <taxon>Campylobacterota</taxon>
        <taxon>Epsilonproteobacteria</taxon>
        <taxon>Campylobacterales</taxon>
        <taxon>Sulfurovaceae</taxon>
        <taxon>Sulfurovum</taxon>
    </lineage>
</organism>
<proteinExistence type="predicted"/>
<sequence>MKYLKYLWINFVLTGIILHAQCKIPGTIVSLLQKTPLHSLKKYNDIRRNYSKLKKMCVHKVTFKEGRYRWKMLLVTNEEHPVGPFWFLPHDDENTAFDSAVYATKKYGGGFLAVMAEDERYYKGQDPNRNFGDTYGTARRCNGQKTPAPKYSRTVFRIINTYRAKYVPYLALHNNKNGWEGNGGEGKVSILRSSKKVQSYAASRKIYRGNGGLKDEDTMVYIMGTDKKPNRNKLRRLLRSGINTKYEVVNSRQNDCSLSNYIWLKGKTTHYYNIETQHGDARTQRKIIDKIMRMYGVKKL</sequence>
<reference evidence="1 2" key="1">
    <citation type="submission" date="2015-11" db="EMBL/GenBank/DDBJ databases">
        <title>Draft genome of Sulfurovum riftiae 1812E, a member of the Epsilonproteobacteria isolated from the tube of the deep-sea hydrothermal vent tubewom Riftia pachyptila.</title>
        <authorList>
            <person name="Vetriani C."/>
            <person name="Giovannelli D."/>
        </authorList>
    </citation>
    <scope>NUCLEOTIDE SEQUENCE [LARGE SCALE GENOMIC DNA]</scope>
    <source>
        <strain evidence="1 2">1812E</strain>
    </source>
</reference>
<protein>
    <submittedName>
        <fullName evidence="1">Uncharacterized protein</fullName>
    </submittedName>
</protein>
<evidence type="ECO:0000313" key="2">
    <source>
        <dbReference type="Proteomes" id="UP000075359"/>
    </source>
</evidence>
<keyword evidence="2" id="KW-1185">Reference proteome</keyword>
<gene>
    <name evidence="1" type="ORF">AS592_06825</name>
</gene>
<dbReference type="EMBL" id="LNKT01000023">
    <property type="protein sequence ID" value="KYJ86514.1"/>
    <property type="molecule type" value="Genomic_DNA"/>
</dbReference>
<evidence type="ECO:0000313" key="1">
    <source>
        <dbReference type="EMBL" id="KYJ86514.1"/>
    </source>
</evidence>
<dbReference type="AlphaFoldDB" id="A0A151CGF9"/>
<dbReference type="RefSeq" id="WP_067330808.1">
    <property type="nucleotide sequence ID" value="NZ_LNKT01000023.1"/>
</dbReference>
<accession>A0A151CGF9</accession>
<dbReference type="Proteomes" id="UP000075359">
    <property type="component" value="Unassembled WGS sequence"/>
</dbReference>
<name>A0A151CGF9_9BACT</name>
<dbReference type="OrthoDB" id="7848234at2"/>
<comment type="caution">
    <text evidence="1">The sequence shown here is derived from an EMBL/GenBank/DDBJ whole genome shotgun (WGS) entry which is preliminary data.</text>
</comment>